<proteinExistence type="predicted"/>
<dbReference type="Proteomes" id="UP001321047">
    <property type="component" value="Unassembled WGS sequence"/>
</dbReference>
<evidence type="ECO:0000256" key="1">
    <source>
        <dbReference type="SAM" id="Phobius"/>
    </source>
</evidence>
<feature type="transmembrane region" description="Helical" evidence="1">
    <location>
        <begin position="175"/>
        <end position="204"/>
    </location>
</feature>
<dbReference type="AlphaFoldDB" id="A0AAP2Z740"/>
<keyword evidence="1" id="KW-1133">Transmembrane helix</keyword>
<dbReference type="RefSeq" id="WP_342807337.1">
    <property type="nucleotide sequence ID" value="NZ_JAOPJZ010000003.1"/>
</dbReference>
<reference evidence="2 3" key="1">
    <citation type="submission" date="2022-09" db="EMBL/GenBank/DDBJ databases">
        <title>Enrichment on poylsaccharides allowed isolation of novel metabolic and taxonomic groups of Haloarchaea.</title>
        <authorList>
            <person name="Sorokin D.Y."/>
            <person name="Elcheninov A.G."/>
            <person name="Khizhniak T.V."/>
            <person name="Kolganova T.V."/>
            <person name="Kublanov I.V."/>
        </authorList>
    </citation>
    <scope>NUCLEOTIDE SEQUENCE [LARGE SCALE GENOMIC DNA]</scope>
    <source>
        <strain evidence="2 3">AArc-curdl1</strain>
    </source>
</reference>
<dbReference type="EMBL" id="JAOPJZ010000003">
    <property type="protein sequence ID" value="MCU4751488.1"/>
    <property type="molecule type" value="Genomic_DNA"/>
</dbReference>
<dbReference type="Pfam" id="PF20108">
    <property type="entry name" value="DUF6498"/>
    <property type="match status" value="1"/>
</dbReference>
<organism evidence="2 3">
    <name type="scientific">Natronosalvus hydrolyticus</name>
    <dbReference type="NCBI Taxonomy" id="2979988"/>
    <lineage>
        <taxon>Archaea</taxon>
        <taxon>Methanobacteriati</taxon>
        <taxon>Methanobacteriota</taxon>
        <taxon>Stenosarchaea group</taxon>
        <taxon>Halobacteria</taxon>
        <taxon>Halobacteriales</taxon>
        <taxon>Natrialbaceae</taxon>
        <taxon>Natronosalvus</taxon>
    </lineage>
</organism>
<sequence length="226" mass="25315">MNGDEEKTGGPQPRVQLAFFGLIVVNIFPLVGVFVAGWSVGALLLLYWFETAIVGLTTAVQMRFANGPLENADIAQSAAEIDASSRRRSRNRREAGGFLFQHFGFWVAHGLVLWLFFLVPDWAAVTASLESWFWLALGAFTLNYLFTTGHEYVFLGAYRTAVPDGVTGYAYRRLWFMHLVVTLGVVFVVLLHSTLPGLILLVLLKLGADLREFMIEHRPERRPQPA</sequence>
<evidence type="ECO:0000313" key="3">
    <source>
        <dbReference type="Proteomes" id="UP001321047"/>
    </source>
</evidence>
<feature type="transmembrane region" description="Helical" evidence="1">
    <location>
        <begin position="20"/>
        <end position="49"/>
    </location>
</feature>
<feature type="transmembrane region" description="Helical" evidence="1">
    <location>
        <begin position="131"/>
        <end position="154"/>
    </location>
</feature>
<keyword evidence="3" id="KW-1185">Reference proteome</keyword>
<keyword evidence="1" id="KW-0812">Transmembrane</keyword>
<gene>
    <name evidence="2" type="ORF">OB919_05760</name>
</gene>
<dbReference type="InterPro" id="IPR045466">
    <property type="entry name" value="DUF6498"/>
</dbReference>
<protein>
    <submittedName>
        <fullName evidence="2">DUF6498-containing protein</fullName>
    </submittedName>
</protein>
<feature type="transmembrane region" description="Helical" evidence="1">
    <location>
        <begin position="95"/>
        <end position="119"/>
    </location>
</feature>
<evidence type="ECO:0000313" key="2">
    <source>
        <dbReference type="EMBL" id="MCU4751488.1"/>
    </source>
</evidence>
<name>A0AAP2Z740_9EURY</name>
<comment type="caution">
    <text evidence="2">The sequence shown here is derived from an EMBL/GenBank/DDBJ whole genome shotgun (WGS) entry which is preliminary data.</text>
</comment>
<keyword evidence="1" id="KW-0472">Membrane</keyword>
<accession>A0AAP2Z740</accession>